<feature type="compositionally biased region" description="Acidic residues" evidence="3">
    <location>
        <begin position="141"/>
        <end position="150"/>
    </location>
</feature>
<dbReference type="AlphaFoldDB" id="A0A2S6CFT2"/>
<dbReference type="EMBL" id="PNEN01000453">
    <property type="protein sequence ID" value="PPJ58578.1"/>
    <property type="molecule type" value="Genomic_DNA"/>
</dbReference>
<dbReference type="Pfam" id="PF02182">
    <property type="entry name" value="SAD_SRA"/>
    <property type="match status" value="1"/>
</dbReference>
<gene>
    <name evidence="5" type="ORF">CBER1_06672</name>
</gene>
<dbReference type="SUPFAM" id="SSF88697">
    <property type="entry name" value="PUA domain-like"/>
    <property type="match status" value="1"/>
</dbReference>
<reference evidence="6" key="1">
    <citation type="journal article" date="2017" name="bioRxiv">
        <title>Conservation of a gene cluster reveals novel cercosporin biosynthetic mechanisms and extends production to the genus Colletotrichum.</title>
        <authorList>
            <person name="de Jonge R."/>
            <person name="Ebert M.K."/>
            <person name="Huitt-Roehl C.R."/>
            <person name="Pal P."/>
            <person name="Suttle J.C."/>
            <person name="Spanner R.E."/>
            <person name="Neubauer J.D."/>
            <person name="Jurick W.M.II."/>
            <person name="Stott K.A."/>
            <person name="Secor G.A."/>
            <person name="Thomma B.P.H.J."/>
            <person name="Van de Peer Y."/>
            <person name="Townsend C.A."/>
            <person name="Bolton M.D."/>
        </authorList>
    </citation>
    <scope>NUCLEOTIDE SEQUENCE [LARGE SCALE GENOMIC DNA]</scope>
    <source>
        <strain evidence="6">CBS538.71</strain>
    </source>
</reference>
<dbReference type="Gene3D" id="2.30.280.10">
    <property type="entry name" value="SRA-YDG"/>
    <property type="match status" value="1"/>
</dbReference>
<dbReference type="OrthoDB" id="2270193at2759"/>
<keyword evidence="1 2" id="KW-0539">Nucleus</keyword>
<dbReference type="InterPro" id="IPR015947">
    <property type="entry name" value="PUA-like_sf"/>
</dbReference>
<dbReference type="Proteomes" id="UP000237631">
    <property type="component" value="Unassembled WGS sequence"/>
</dbReference>
<evidence type="ECO:0000259" key="4">
    <source>
        <dbReference type="PROSITE" id="PS51015"/>
    </source>
</evidence>
<accession>A0A2S6CFT2</accession>
<feature type="compositionally biased region" description="Polar residues" evidence="3">
    <location>
        <begin position="339"/>
        <end position="349"/>
    </location>
</feature>
<feature type="region of interest" description="Disordered" evidence="3">
    <location>
        <begin position="209"/>
        <end position="229"/>
    </location>
</feature>
<organism evidence="5 6">
    <name type="scientific">Cercospora berteroae</name>
    <dbReference type="NCBI Taxonomy" id="357750"/>
    <lineage>
        <taxon>Eukaryota</taxon>
        <taxon>Fungi</taxon>
        <taxon>Dikarya</taxon>
        <taxon>Ascomycota</taxon>
        <taxon>Pezizomycotina</taxon>
        <taxon>Dothideomycetes</taxon>
        <taxon>Dothideomycetidae</taxon>
        <taxon>Mycosphaerellales</taxon>
        <taxon>Mycosphaerellaceae</taxon>
        <taxon>Cercospora</taxon>
    </lineage>
</organism>
<dbReference type="GO" id="GO:0005634">
    <property type="term" value="C:nucleus"/>
    <property type="evidence" value="ECO:0007669"/>
    <property type="project" value="UniProtKB-SubCell"/>
</dbReference>
<feature type="domain" description="YDG" evidence="4">
    <location>
        <begin position="330"/>
        <end position="474"/>
    </location>
</feature>
<feature type="region of interest" description="Disordered" evidence="3">
    <location>
        <begin position="294"/>
        <end position="401"/>
    </location>
</feature>
<feature type="compositionally biased region" description="Basic and acidic residues" evidence="3">
    <location>
        <begin position="372"/>
        <end position="381"/>
    </location>
</feature>
<feature type="compositionally biased region" description="Low complexity" evidence="3">
    <location>
        <begin position="121"/>
        <end position="135"/>
    </location>
</feature>
<evidence type="ECO:0000256" key="2">
    <source>
        <dbReference type="PROSITE-ProRule" id="PRU00358"/>
    </source>
</evidence>
<keyword evidence="6" id="KW-1185">Reference proteome</keyword>
<feature type="compositionally biased region" description="Basic residues" evidence="3">
    <location>
        <begin position="309"/>
        <end position="325"/>
    </location>
</feature>
<proteinExistence type="predicted"/>
<evidence type="ECO:0000256" key="1">
    <source>
        <dbReference type="ARBA" id="ARBA00023242"/>
    </source>
</evidence>
<sequence length="518" mass="55940">MSSPIFPTPETNTSPSKQIDYLKCLRDDVVNVLVEEGEAVDNLVGLVDTLSAGIEWIQTNLLTEEELGLTQPSQHLTRIAEECDVWALLRSVSDIETIEWAQSVTKERVSKCQSLVANIGSQSQAPPSAASDNSGLSGGGSEDELDDSDVEQGQGAQTGQNGGQQGSTAAGNDGTPSTSSQNQNLWIPGATDRLWGHGGVYRGVVKDKDTAKDEPHPNYPNGANTEHFGRSHLPVTTADVSLGTWLPTRVSALVHGLHGRVKSFWHGHEAQGVFAITISGDTITTWHIKDHGDTISFFDAGGGKDRSRATKRKGRKTSKATKKKPAPATESEDEGGAQDTPTKRPTNILSGAKIATPDGKTGNVKSSAPQSGDKRGRRTADLSDNDQLSDGGEADRTVSAGEFEKMKSISKCFQKSYENKKEIRVMRGGPKRESAPFPITYERGFRYDGLYVVTCRTPKDNGKGGKSYMWTLERVSGQAKSLEQIQRSSPTQRQLDDLTECENVVEGAKKNGYWPPAP</sequence>
<dbReference type="InterPro" id="IPR036987">
    <property type="entry name" value="SRA-YDG_sf"/>
</dbReference>
<comment type="caution">
    <text evidence="5">The sequence shown here is derived from an EMBL/GenBank/DDBJ whole genome shotgun (WGS) entry which is preliminary data.</text>
</comment>
<protein>
    <recommendedName>
        <fullName evidence="4">YDG domain-containing protein</fullName>
    </recommendedName>
</protein>
<feature type="region of interest" description="Disordered" evidence="3">
    <location>
        <begin position="119"/>
        <end position="185"/>
    </location>
</feature>
<comment type="subcellular location">
    <subcellularLocation>
        <location evidence="2">Nucleus</location>
    </subcellularLocation>
</comment>
<dbReference type="PROSITE" id="PS51015">
    <property type="entry name" value="YDG"/>
    <property type="match status" value="1"/>
</dbReference>
<evidence type="ECO:0000313" key="5">
    <source>
        <dbReference type="EMBL" id="PPJ58578.1"/>
    </source>
</evidence>
<dbReference type="InterPro" id="IPR003105">
    <property type="entry name" value="SRA_YDG"/>
</dbReference>
<feature type="compositionally biased region" description="Polar residues" evidence="3">
    <location>
        <begin position="174"/>
        <end position="185"/>
    </location>
</feature>
<name>A0A2S6CFT2_9PEZI</name>
<evidence type="ECO:0000313" key="6">
    <source>
        <dbReference type="Proteomes" id="UP000237631"/>
    </source>
</evidence>
<evidence type="ECO:0000256" key="3">
    <source>
        <dbReference type="SAM" id="MobiDB-lite"/>
    </source>
</evidence>